<evidence type="ECO:0000313" key="2">
    <source>
        <dbReference type="Proteomes" id="UP000836387"/>
    </source>
</evidence>
<reference evidence="1" key="2">
    <citation type="submission" date="2021-10" db="EMBL/GenBank/DDBJ databases">
        <authorList>
            <person name="Piombo E."/>
        </authorList>
    </citation>
    <scope>NUCLEOTIDE SEQUENCE</scope>
</reference>
<evidence type="ECO:0000313" key="1">
    <source>
        <dbReference type="EMBL" id="CAG9943183.1"/>
    </source>
</evidence>
<proteinExistence type="predicted"/>
<gene>
    <name evidence="1" type="ORF">CRV2_00000338</name>
</gene>
<dbReference type="EMBL" id="CADEHS020000007">
    <property type="protein sequence ID" value="CAG9943183.1"/>
    <property type="molecule type" value="Genomic_DNA"/>
</dbReference>
<keyword evidence="2" id="KW-1185">Reference proteome</keyword>
<organism evidence="1 2">
    <name type="scientific">Clonostachys rosea f. rosea IK726</name>
    <dbReference type="NCBI Taxonomy" id="1349383"/>
    <lineage>
        <taxon>Eukaryota</taxon>
        <taxon>Fungi</taxon>
        <taxon>Dikarya</taxon>
        <taxon>Ascomycota</taxon>
        <taxon>Pezizomycotina</taxon>
        <taxon>Sordariomycetes</taxon>
        <taxon>Hypocreomycetidae</taxon>
        <taxon>Hypocreales</taxon>
        <taxon>Bionectriaceae</taxon>
        <taxon>Clonostachys</taxon>
    </lineage>
</organism>
<name>A0ACA9TQI7_BIOOC</name>
<accession>A0ACA9TQI7</accession>
<comment type="caution">
    <text evidence="1">The sequence shown here is derived from an EMBL/GenBank/DDBJ whole genome shotgun (WGS) entry which is preliminary data.</text>
</comment>
<dbReference type="Proteomes" id="UP000836387">
    <property type="component" value="Unassembled WGS sequence"/>
</dbReference>
<reference evidence="1" key="1">
    <citation type="submission" date="2020-04" db="EMBL/GenBank/DDBJ databases">
        <authorList>
            <person name="Broberg M."/>
        </authorList>
    </citation>
    <scope>NUCLEOTIDE SEQUENCE</scope>
</reference>
<protein>
    <submittedName>
        <fullName evidence="1">Uncharacterized protein</fullName>
    </submittedName>
</protein>
<sequence>MRLNVLRRWGDGNDKQLHGKIPGVLIKTIKDASFRVPRVEVAQHGGVKERTSYVNVFYEFQAGNEEIKRETSWYDTGVVVLKGVWWKYLV</sequence>